<evidence type="ECO:0000256" key="1">
    <source>
        <dbReference type="SAM" id="MobiDB-lite"/>
    </source>
</evidence>
<evidence type="ECO:0000256" key="2">
    <source>
        <dbReference type="SAM" id="SignalP"/>
    </source>
</evidence>
<evidence type="ECO:0000313" key="3">
    <source>
        <dbReference type="EMBL" id="OXU17599.1"/>
    </source>
</evidence>
<feature type="compositionally biased region" description="Polar residues" evidence="1">
    <location>
        <begin position="114"/>
        <end position="124"/>
    </location>
</feature>
<feature type="chain" id="PRO_5013189558" evidence="2">
    <location>
        <begin position="20"/>
        <end position="256"/>
    </location>
</feature>
<protein>
    <submittedName>
        <fullName evidence="3">Uncharacterized protein</fullName>
    </submittedName>
</protein>
<feature type="region of interest" description="Disordered" evidence="1">
    <location>
        <begin position="84"/>
        <end position="124"/>
    </location>
</feature>
<organism evidence="3 4">
    <name type="scientific">Trichomalopsis sarcophagae</name>
    <dbReference type="NCBI Taxonomy" id="543379"/>
    <lineage>
        <taxon>Eukaryota</taxon>
        <taxon>Metazoa</taxon>
        <taxon>Ecdysozoa</taxon>
        <taxon>Arthropoda</taxon>
        <taxon>Hexapoda</taxon>
        <taxon>Insecta</taxon>
        <taxon>Pterygota</taxon>
        <taxon>Neoptera</taxon>
        <taxon>Endopterygota</taxon>
        <taxon>Hymenoptera</taxon>
        <taxon>Apocrita</taxon>
        <taxon>Proctotrupomorpha</taxon>
        <taxon>Chalcidoidea</taxon>
        <taxon>Pteromalidae</taxon>
        <taxon>Pteromalinae</taxon>
        <taxon>Trichomalopsis</taxon>
    </lineage>
</organism>
<gene>
    <name evidence="3" type="ORF">TSAR_007000</name>
</gene>
<dbReference type="EMBL" id="NNAY01004654">
    <property type="protein sequence ID" value="OXU17599.1"/>
    <property type="molecule type" value="Genomic_DNA"/>
</dbReference>
<dbReference type="Proteomes" id="UP000215335">
    <property type="component" value="Unassembled WGS sequence"/>
</dbReference>
<keyword evidence="4" id="KW-1185">Reference proteome</keyword>
<feature type="signal peptide" evidence="2">
    <location>
        <begin position="1"/>
        <end position="19"/>
    </location>
</feature>
<keyword evidence="2" id="KW-0732">Signal</keyword>
<feature type="compositionally biased region" description="Polar residues" evidence="1">
    <location>
        <begin position="25"/>
        <end position="44"/>
    </location>
</feature>
<comment type="caution">
    <text evidence="3">The sequence shown here is derived from an EMBL/GenBank/DDBJ whole genome shotgun (WGS) entry which is preliminary data.</text>
</comment>
<sequence>MSVSTFLILFLIMASNIAGQDLPHVSSTPSQSSVATKTPTASRELQTEKEQIIRREDSNTDSLSDGDFITVEDLNDIDAHEVEPYTFDQTTKEETPTLEGEYNENNAKKEEHYSSTPDENMSTKTPEVTMRLITTDWLTLPVVYLYYYRTDTEMFTIDNHMHYYYDSSSDILEEEEEESLEADQEESVDQHIRLYNPNATVVENLMETSLYIMHVTMDVLFKMLYNLMESMMSSGYTEVDRTKFNRTVKDSLVTRI</sequence>
<reference evidence="3 4" key="1">
    <citation type="journal article" date="2017" name="Curr. Biol.">
        <title>The Evolution of Venom by Co-option of Single-Copy Genes.</title>
        <authorList>
            <person name="Martinson E.O."/>
            <person name="Mrinalini"/>
            <person name="Kelkar Y.D."/>
            <person name="Chang C.H."/>
            <person name="Werren J.H."/>
        </authorList>
    </citation>
    <scope>NUCLEOTIDE SEQUENCE [LARGE SCALE GENOMIC DNA]</scope>
    <source>
        <strain evidence="3 4">Alberta</strain>
        <tissue evidence="3">Whole body</tissue>
    </source>
</reference>
<accession>A0A232EGV8</accession>
<name>A0A232EGV8_9HYME</name>
<dbReference type="AlphaFoldDB" id="A0A232EGV8"/>
<evidence type="ECO:0000313" key="4">
    <source>
        <dbReference type="Proteomes" id="UP000215335"/>
    </source>
</evidence>
<feature type="compositionally biased region" description="Basic and acidic residues" evidence="1">
    <location>
        <begin position="45"/>
        <end position="58"/>
    </location>
</feature>
<feature type="region of interest" description="Disordered" evidence="1">
    <location>
        <begin position="24"/>
        <end position="67"/>
    </location>
</feature>
<proteinExistence type="predicted"/>